<organism evidence="2 3">
    <name type="scientific">Providencia sneebia DSM 19967</name>
    <dbReference type="NCBI Taxonomy" id="1141660"/>
    <lineage>
        <taxon>Bacteria</taxon>
        <taxon>Pseudomonadati</taxon>
        <taxon>Pseudomonadota</taxon>
        <taxon>Gammaproteobacteria</taxon>
        <taxon>Enterobacterales</taxon>
        <taxon>Morganellaceae</taxon>
        <taxon>Providencia</taxon>
    </lineage>
</organism>
<reference evidence="2 3" key="1">
    <citation type="journal article" date="2012" name="BMC Genomics">
        <title>Comparative genomics of bacteria in the genus Providencia isolated from wild Drosophila melanogaster.</title>
        <authorList>
            <person name="Galac M.R."/>
            <person name="Lazzaro B.P."/>
        </authorList>
    </citation>
    <scope>NUCLEOTIDE SEQUENCE [LARGE SCALE GENOMIC DNA]</scope>
    <source>
        <strain evidence="2 3">DSM 19967</strain>
    </source>
</reference>
<dbReference type="AlphaFoldDB" id="K8WD86"/>
<evidence type="ECO:0008006" key="4">
    <source>
        <dbReference type="Google" id="ProtNLM"/>
    </source>
</evidence>
<dbReference type="Pfam" id="PF17274">
    <property type="entry name" value="DUF5339"/>
    <property type="match status" value="1"/>
</dbReference>
<evidence type="ECO:0000256" key="1">
    <source>
        <dbReference type="SAM" id="SignalP"/>
    </source>
</evidence>
<sequence length="102" mass="11124">MKKMILTCSAALLILSLTACNDDEKQSNTTNPTETCKTYFTEVDALIAKASADLKTKTQLDILSAQLEEGKKQVAALPQEQQDKACQQALDAMSKLKSDITQ</sequence>
<dbReference type="PATRIC" id="fig|1141660.3.peg.1489"/>
<gene>
    <name evidence="2" type="ORF">OO7_07424</name>
</gene>
<feature type="chain" id="PRO_5003923567" description="Lipoprotein" evidence="1">
    <location>
        <begin position="22"/>
        <end position="102"/>
    </location>
</feature>
<dbReference type="InterPro" id="IPR020493">
    <property type="entry name" value="Uncharacterised_HI0310"/>
</dbReference>
<feature type="signal peptide" evidence="1">
    <location>
        <begin position="1"/>
        <end position="21"/>
    </location>
</feature>
<keyword evidence="1" id="KW-0732">Signal</keyword>
<protein>
    <recommendedName>
        <fullName evidence="4">Lipoprotein</fullName>
    </recommendedName>
</protein>
<accession>K8WD86</accession>
<dbReference type="Proteomes" id="UP000010290">
    <property type="component" value="Chromosome"/>
</dbReference>
<name>K8WD86_9GAMM</name>
<dbReference type="HOGENOM" id="CLU_179313_0_0_6"/>
<proteinExistence type="predicted"/>
<dbReference type="OrthoDB" id="5678640at2"/>
<dbReference type="PROSITE" id="PS51257">
    <property type="entry name" value="PROKAR_LIPOPROTEIN"/>
    <property type="match status" value="1"/>
</dbReference>
<evidence type="ECO:0000313" key="3">
    <source>
        <dbReference type="Proteomes" id="UP000010290"/>
    </source>
</evidence>
<dbReference type="EMBL" id="AKKN01000007">
    <property type="protein sequence ID" value="EKT58529.1"/>
    <property type="molecule type" value="Genomic_DNA"/>
</dbReference>
<keyword evidence="3" id="KW-1185">Reference proteome</keyword>
<comment type="caution">
    <text evidence="2">The sequence shown here is derived from an EMBL/GenBank/DDBJ whole genome shotgun (WGS) entry which is preliminary data.</text>
</comment>
<dbReference type="RefSeq" id="WP_008915324.1">
    <property type="nucleotide sequence ID" value="NZ_CM001773.1"/>
</dbReference>
<evidence type="ECO:0000313" key="2">
    <source>
        <dbReference type="EMBL" id="EKT58529.1"/>
    </source>
</evidence>